<dbReference type="SUPFAM" id="SSF102405">
    <property type="entry name" value="MCP/YpsA-like"/>
    <property type="match status" value="1"/>
</dbReference>
<dbReference type="EMBL" id="BMDZ01000067">
    <property type="protein sequence ID" value="GGB56675.1"/>
    <property type="molecule type" value="Genomic_DNA"/>
</dbReference>
<dbReference type="Proteomes" id="UP000603352">
    <property type="component" value="Unassembled WGS sequence"/>
</dbReference>
<reference evidence="2" key="1">
    <citation type="journal article" date="2019" name="Int. J. Syst. Evol. Microbiol.">
        <title>The Global Catalogue of Microorganisms (GCM) 10K type strain sequencing project: providing services to taxonomists for standard genome sequencing and annotation.</title>
        <authorList>
            <consortium name="The Broad Institute Genomics Platform"/>
            <consortium name="The Broad Institute Genome Sequencing Center for Infectious Disease"/>
            <person name="Wu L."/>
            <person name="Ma J."/>
        </authorList>
    </citation>
    <scope>NUCLEOTIDE SEQUENCE [LARGE SCALE GENOMIC DNA]</scope>
    <source>
        <strain evidence="2">CGMCC 1.10188</strain>
    </source>
</reference>
<evidence type="ECO:0000313" key="2">
    <source>
        <dbReference type="Proteomes" id="UP000603352"/>
    </source>
</evidence>
<name>A0ABQ1J2Y6_9PROT</name>
<sequence>MVMEPQLFVADGRLWRNDGVTARSFDPWALAWQDQTALPADVAPVAAEDAVAMLAAGGGMRRLPVAVIGPREPVGDQEAIARALGAAIAGLGLVLLTGAKGGVMAAASRGAAESGGLVLGLVPDEDWRMANPYVTVPLATGIGPVRNALIARACPVLVAVGGGYGTLSEIAYGLHFDKLVLTLADAPVVDGAIICADVTDARARIARRMLALDAAL</sequence>
<protein>
    <recommendedName>
        <fullName evidence="3">DNA-binding protein</fullName>
    </recommendedName>
</protein>
<dbReference type="Pfam" id="PF18306">
    <property type="entry name" value="LDcluster4"/>
    <property type="match status" value="1"/>
</dbReference>
<keyword evidence="2" id="KW-1185">Reference proteome</keyword>
<organism evidence="1 2">
    <name type="scientific">Tistrella bauzanensis</name>
    <dbReference type="NCBI Taxonomy" id="657419"/>
    <lineage>
        <taxon>Bacteria</taxon>
        <taxon>Pseudomonadati</taxon>
        <taxon>Pseudomonadota</taxon>
        <taxon>Alphaproteobacteria</taxon>
        <taxon>Geminicoccales</taxon>
        <taxon>Geminicoccaceae</taxon>
        <taxon>Tistrella</taxon>
    </lineage>
</organism>
<proteinExistence type="predicted"/>
<evidence type="ECO:0000313" key="1">
    <source>
        <dbReference type="EMBL" id="GGB56675.1"/>
    </source>
</evidence>
<gene>
    <name evidence="1" type="ORF">GCM10011505_41980</name>
</gene>
<dbReference type="Gene3D" id="3.40.50.450">
    <property type="match status" value="1"/>
</dbReference>
<dbReference type="InterPro" id="IPR041164">
    <property type="entry name" value="LDcluster4"/>
</dbReference>
<accession>A0ABQ1J2Y6</accession>
<dbReference type="InterPro" id="IPR052341">
    <property type="entry name" value="LOG_family_nucleotidases"/>
</dbReference>
<dbReference type="PANTHER" id="PTHR43393:SF3">
    <property type="entry name" value="LYSINE DECARBOXYLASE-LIKE PROTEIN"/>
    <property type="match status" value="1"/>
</dbReference>
<evidence type="ECO:0008006" key="3">
    <source>
        <dbReference type="Google" id="ProtNLM"/>
    </source>
</evidence>
<comment type="caution">
    <text evidence="1">The sequence shown here is derived from an EMBL/GenBank/DDBJ whole genome shotgun (WGS) entry which is preliminary data.</text>
</comment>
<dbReference type="PANTHER" id="PTHR43393">
    <property type="entry name" value="CYTOKININ RIBOSIDE 5'-MONOPHOSPHATE PHOSPHORIBOHYDROLASE"/>
    <property type="match status" value="1"/>
</dbReference>